<dbReference type="CDD" id="cd00110">
    <property type="entry name" value="LamG"/>
    <property type="match status" value="2"/>
</dbReference>
<keyword evidence="4" id="KW-1185">Reference proteome</keyword>
<comment type="caution">
    <text evidence="1">Lacks conserved residue(s) required for the propagation of feature annotation.</text>
</comment>
<evidence type="ECO:0000259" key="2">
    <source>
        <dbReference type="PROSITE" id="PS50025"/>
    </source>
</evidence>
<comment type="caution">
    <text evidence="3">The sequence shown here is derived from an EMBL/GenBank/DDBJ whole genome shotgun (WGS) entry which is preliminary data.</text>
</comment>
<dbReference type="EMBL" id="CALNXI010000603">
    <property type="protein sequence ID" value="CAH3029969.1"/>
    <property type="molecule type" value="Genomic_DNA"/>
</dbReference>
<name>A0ABN8MPB0_9CNID</name>
<sequence>MTTPLPTCPMPDDPAELEDVLGFGLDLNSHALYRIRRPSTLFKLISSKTELKFSFRASNPNGIMLYTANEPSQTDFLECHLEGSKVACSFSAGRGTLKLITPAATYSDGKWHTVWLSREKVDGTLYVDGIEVDSGKASGSPTYINSLERLFLGGVPEEFDAKRVPASSKNSFPGCIKNVTVDDQKINTPVTNLYKAQNCYRDSPESGVSFKNGGGYLKVADKYSVGQRQEISLEIKLTSHTGLLLSSWNAKGDYIVLEMSKGNIIFRAENGGGQLVAQHSVNDPLQFCDGEWHKIQVWKRNNIVQIQVDENPSYESVPLGAQTSADIYDPLYVGGLPVGEAAKGVTVTEGYTGCVRNLISKKPGGDPQTLYLANPLMMGGNLYLGGCPYK</sequence>
<evidence type="ECO:0000313" key="3">
    <source>
        <dbReference type="EMBL" id="CAH3029969.1"/>
    </source>
</evidence>
<dbReference type="SUPFAM" id="SSF49899">
    <property type="entry name" value="Concanavalin A-like lectins/glucanases"/>
    <property type="match status" value="2"/>
</dbReference>
<evidence type="ECO:0000313" key="4">
    <source>
        <dbReference type="Proteomes" id="UP001159427"/>
    </source>
</evidence>
<dbReference type="PROSITE" id="PS50025">
    <property type="entry name" value="LAM_G_DOMAIN"/>
    <property type="match status" value="2"/>
</dbReference>
<dbReference type="Gene3D" id="2.60.120.200">
    <property type="match status" value="2"/>
</dbReference>
<dbReference type="Proteomes" id="UP001159427">
    <property type="component" value="Unassembled WGS sequence"/>
</dbReference>
<dbReference type="InterPro" id="IPR050372">
    <property type="entry name" value="Neurexin-related_CASP"/>
</dbReference>
<dbReference type="Pfam" id="PF02210">
    <property type="entry name" value="Laminin_G_2"/>
    <property type="match status" value="2"/>
</dbReference>
<reference evidence="3 4" key="1">
    <citation type="submission" date="2022-05" db="EMBL/GenBank/DDBJ databases">
        <authorList>
            <consortium name="Genoscope - CEA"/>
            <person name="William W."/>
        </authorList>
    </citation>
    <scope>NUCLEOTIDE SEQUENCE [LARGE SCALE GENOMIC DNA]</scope>
</reference>
<protein>
    <recommendedName>
        <fullName evidence="2">Laminin G domain-containing protein</fullName>
    </recommendedName>
</protein>
<dbReference type="InterPro" id="IPR001791">
    <property type="entry name" value="Laminin_G"/>
</dbReference>
<organism evidence="3 4">
    <name type="scientific">Porites evermanni</name>
    <dbReference type="NCBI Taxonomy" id="104178"/>
    <lineage>
        <taxon>Eukaryota</taxon>
        <taxon>Metazoa</taxon>
        <taxon>Cnidaria</taxon>
        <taxon>Anthozoa</taxon>
        <taxon>Hexacorallia</taxon>
        <taxon>Scleractinia</taxon>
        <taxon>Fungiina</taxon>
        <taxon>Poritidae</taxon>
        <taxon>Porites</taxon>
    </lineage>
</organism>
<feature type="domain" description="Laminin G" evidence="2">
    <location>
        <begin position="24"/>
        <end position="199"/>
    </location>
</feature>
<dbReference type="PANTHER" id="PTHR15036:SF85">
    <property type="entry name" value="SP2353, ISOFORM A"/>
    <property type="match status" value="1"/>
</dbReference>
<dbReference type="InterPro" id="IPR013320">
    <property type="entry name" value="ConA-like_dom_sf"/>
</dbReference>
<accession>A0ABN8MPB0</accession>
<evidence type="ECO:0000256" key="1">
    <source>
        <dbReference type="PROSITE-ProRule" id="PRU00122"/>
    </source>
</evidence>
<dbReference type="PANTHER" id="PTHR15036">
    <property type="entry name" value="PIKACHURIN-LIKE PROTEIN"/>
    <property type="match status" value="1"/>
</dbReference>
<dbReference type="SMART" id="SM00282">
    <property type="entry name" value="LamG"/>
    <property type="match status" value="2"/>
</dbReference>
<gene>
    <name evidence="3" type="ORF">PEVE_00037164</name>
</gene>
<proteinExistence type="predicted"/>
<feature type="domain" description="Laminin G" evidence="2">
    <location>
        <begin position="206"/>
        <end position="387"/>
    </location>
</feature>